<keyword evidence="2" id="KW-1185">Reference proteome</keyword>
<reference evidence="1 2" key="1">
    <citation type="submission" date="2022-04" db="EMBL/GenBank/DDBJ databases">
        <title>Positive selection, recombination, and allopatry shape intraspecific diversity of widespread and dominant cyanobacteria.</title>
        <authorList>
            <person name="Wei J."/>
            <person name="Shu W."/>
            <person name="Hu C."/>
        </authorList>
    </citation>
    <scope>NUCLEOTIDE SEQUENCE [LARGE SCALE GENOMIC DNA]</scope>
    <source>
        <strain evidence="1 2">AS-A4</strain>
    </source>
</reference>
<dbReference type="Proteomes" id="UP001476950">
    <property type="component" value="Unassembled WGS sequence"/>
</dbReference>
<comment type="caution">
    <text evidence="1">The sequence shown here is derived from an EMBL/GenBank/DDBJ whole genome shotgun (WGS) entry which is preliminary data.</text>
</comment>
<dbReference type="EMBL" id="JAMPLM010000032">
    <property type="protein sequence ID" value="MEP1061363.1"/>
    <property type="molecule type" value="Genomic_DNA"/>
</dbReference>
<protein>
    <submittedName>
        <fullName evidence="1">Uncharacterized protein</fullName>
    </submittedName>
</protein>
<dbReference type="RefSeq" id="WP_190449734.1">
    <property type="nucleotide sequence ID" value="NZ_JAMPLM010000032.1"/>
</dbReference>
<organism evidence="1 2">
    <name type="scientific">Stenomitos frigidus AS-A4</name>
    <dbReference type="NCBI Taxonomy" id="2933935"/>
    <lineage>
        <taxon>Bacteria</taxon>
        <taxon>Bacillati</taxon>
        <taxon>Cyanobacteriota</taxon>
        <taxon>Cyanophyceae</taxon>
        <taxon>Leptolyngbyales</taxon>
        <taxon>Leptolyngbyaceae</taxon>
        <taxon>Stenomitos</taxon>
    </lineage>
</organism>
<accession>A0ABV0KQP8</accession>
<name>A0ABV0KQP8_9CYAN</name>
<gene>
    <name evidence="1" type="ORF">NDI38_23310</name>
</gene>
<evidence type="ECO:0000313" key="2">
    <source>
        <dbReference type="Proteomes" id="UP001476950"/>
    </source>
</evidence>
<evidence type="ECO:0000313" key="1">
    <source>
        <dbReference type="EMBL" id="MEP1061363.1"/>
    </source>
</evidence>
<sequence length="115" mass="12889">MPQYANGHVCAIKFKGEVLQAFKQQLFGDRLVVSLIQYNADELKRLDKAREYGGNHPNMVTRFPPLERRLGRADTERIASTVAGEPYERSACLICPVWGVGRQPGRNAPASLGRY</sequence>
<proteinExistence type="predicted"/>